<dbReference type="EMBL" id="AMZH03039202">
    <property type="protein sequence ID" value="RRT31472.1"/>
    <property type="molecule type" value="Genomic_DNA"/>
</dbReference>
<feature type="compositionally biased region" description="Polar residues" evidence="1">
    <location>
        <begin position="9"/>
        <end position="24"/>
    </location>
</feature>
<protein>
    <submittedName>
        <fullName evidence="2">Uncharacterized protein</fullName>
    </submittedName>
</protein>
<evidence type="ECO:0000256" key="1">
    <source>
        <dbReference type="SAM" id="MobiDB-lite"/>
    </source>
</evidence>
<sequence length="109" mass="11132">MASPYVGPTTHSQAAARATSQGRSVSLAGTAAHRGCSRSRAHPLAARCPQRGPAVGRQQRAAASRGDDIDRRGGLPLAGWLPTGKGSRRLCRGNSSGGADGVRGVRASF</sequence>
<reference evidence="2 3" key="1">
    <citation type="journal article" date="2014" name="Agronomy (Basel)">
        <title>A Draft Genome Sequence for Ensete ventricosum, the Drought-Tolerant Tree Against Hunger.</title>
        <authorList>
            <person name="Harrison J."/>
            <person name="Moore K.A."/>
            <person name="Paszkiewicz K."/>
            <person name="Jones T."/>
            <person name="Grant M."/>
            <person name="Ambacheew D."/>
            <person name="Muzemil S."/>
            <person name="Studholme D.J."/>
        </authorList>
    </citation>
    <scope>NUCLEOTIDE SEQUENCE [LARGE SCALE GENOMIC DNA]</scope>
</reference>
<gene>
    <name evidence="2" type="ORF">B296_00058461</name>
</gene>
<proteinExistence type="predicted"/>
<name>A0A426WXP7_ENSVE</name>
<evidence type="ECO:0000313" key="2">
    <source>
        <dbReference type="EMBL" id="RRT31472.1"/>
    </source>
</evidence>
<accession>A0A426WXP7</accession>
<organism evidence="2 3">
    <name type="scientific">Ensete ventricosum</name>
    <name type="common">Abyssinian banana</name>
    <name type="synonym">Musa ensete</name>
    <dbReference type="NCBI Taxonomy" id="4639"/>
    <lineage>
        <taxon>Eukaryota</taxon>
        <taxon>Viridiplantae</taxon>
        <taxon>Streptophyta</taxon>
        <taxon>Embryophyta</taxon>
        <taxon>Tracheophyta</taxon>
        <taxon>Spermatophyta</taxon>
        <taxon>Magnoliopsida</taxon>
        <taxon>Liliopsida</taxon>
        <taxon>Zingiberales</taxon>
        <taxon>Musaceae</taxon>
        <taxon>Ensete</taxon>
    </lineage>
</organism>
<dbReference type="AlphaFoldDB" id="A0A426WXP7"/>
<comment type="caution">
    <text evidence="2">The sequence shown here is derived from an EMBL/GenBank/DDBJ whole genome shotgun (WGS) entry which is preliminary data.</text>
</comment>
<feature type="region of interest" description="Disordered" evidence="1">
    <location>
        <begin position="1"/>
        <end position="109"/>
    </location>
</feature>
<dbReference type="Proteomes" id="UP000287651">
    <property type="component" value="Unassembled WGS sequence"/>
</dbReference>
<evidence type="ECO:0000313" key="3">
    <source>
        <dbReference type="Proteomes" id="UP000287651"/>
    </source>
</evidence>